<evidence type="ECO:0000313" key="3">
    <source>
        <dbReference type="Proteomes" id="UP000796880"/>
    </source>
</evidence>
<name>A0A8K0HRH6_9ROSA</name>
<reference evidence="2" key="1">
    <citation type="submission" date="2020-03" db="EMBL/GenBank/DDBJ databases">
        <title>A high-quality chromosome-level genome assembly of a woody plant with both climbing and erect habits, Rhamnella rubrinervis.</title>
        <authorList>
            <person name="Lu Z."/>
            <person name="Yang Y."/>
            <person name="Zhu X."/>
            <person name="Sun Y."/>
        </authorList>
    </citation>
    <scope>NUCLEOTIDE SEQUENCE</scope>
    <source>
        <strain evidence="2">BYM</strain>
        <tissue evidence="2">Leaf</tissue>
    </source>
</reference>
<organism evidence="2 3">
    <name type="scientific">Rhamnella rubrinervis</name>
    <dbReference type="NCBI Taxonomy" id="2594499"/>
    <lineage>
        <taxon>Eukaryota</taxon>
        <taxon>Viridiplantae</taxon>
        <taxon>Streptophyta</taxon>
        <taxon>Embryophyta</taxon>
        <taxon>Tracheophyta</taxon>
        <taxon>Spermatophyta</taxon>
        <taxon>Magnoliopsida</taxon>
        <taxon>eudicotyledons</taxon>
        <taxon>Gunneridae</taxon>
        <taxon>Pentapetalae</taxon>
        <taxon>rosids</taxon>
        <taxon>fabids</taxon>
        <taxon>Rosales</taxon>
        <taxon>Rhamnaceae</taxon>
        <taxon>rhamnoid group</taxon>
        <taxon>Rhamneae</taxon>
        <taxon>Rhamnella</taxon>
    </lineage>
</organism>
<sequence>MHTNLISGGSSDVSNYNAKGSLGHYQLDMIEEIWRKARLMKIESIEETLERIDIQSEVERGKEILSGSEHREDEIYEEPQTQETEDIEDGFNNERTSTIFQAERID</sequence>
<keyword evidence="3" id="KW-1185">Reference proteome</keyword>
<dbReference type="Proteomes" id="UP000796880">
    <property type="component" value="Unassembled WGS sequence"/>
</dbReference>
<evidence type="ECO:0000256" key="1">
    <source>
        <dbReference type="SAM" id="MobiDB-lite"/>
    </source>
</evidence>
<evidence type="ECO:0000313" key="2">
    <source>
        <dbReference type="EMBL" id="KAF3457786.1"/>
    </source>
</evidence>
<dbReference type="EMBL" id="VOIH02000001">
    <property type="protein sequence ID" value="KAF3457786.1"/>
    <property type="molecule type" value="Genomic_DNA"/>
</dbReference>
<comment type="caution">
    <text evidence="2">The sequence shown here is derived from an EMBL/GenBank/DDBJ whole genome shotgun (WGS) entry which is preliminary data.</text>
</comment>
<accession>A0A8K0HRH6</accession>
<dbReference type="AlphaFoldDB" id="A0A8K0HRH6"/>
<proteinExistence type="predicted"/>
<feature type="compositionally biased region" description="Basic and acidic residues" evidence="1">
    <location>
        <begin position="63"/>
        <end position="73"/>
    </location>
</feature>
<feature type="region of interest" description="Disordered" evidence="1">
    <location>
        <begin position="63"/>
        <end position="106"/>
    </location>
</feature>
<protein>
    <submittedName>
        <fullName evidence="2">Uncharacterized protein</fullName>
    </submittedName>
</protein>
<gene>
    <name evidence="2" type="ORF">FNV43_RR02445</name>
</gene>